<evidence type="ECO:0000256" key="5">
    <source>
        <dbReference type="ARBA" id="ARBA00023004"/>
    </source>
</evidence>
<keyword evidence="3" id="KW-0547">Nucleotide-binding</keyword>
<evidence type="ECO:0000259" key="7">
    <source>
        <dbReference type="PROSITE" id="PS51831"/>
    </source>
</evidence>
<dbReference type="PANTHER" id="PTHR35795">
    <property type="entry name" value="SLR1885 PROTEIN"/>
    <property type="match status" value="1"/>
</dbReference>
<evidence type="ECO:0000256" key="3">
    <source>
        <dbReference type="ARBA" id="ARBA00022741"/>
    </source>
</evidence>
<dbReference type="PANTHER" id="PTHR35795:SF1">
    <property type="entry name" value="BIS(5'-NUCLEOSYL)-TETRAPHOSPHATASE, SYMMETRICAL"/>
    <property type="match status" value="1"/>
</dbReference>
<evidence type="ECO:0000256" key="2">
    <source>
        <dbReference type="ARBA" id="ARBA00022723"/>
    </source>
</evidence>
<evidence type="ECO:0000256" key="6">
    <source>
        <dbReference type="ARBA" id="ARBA00049417"/>
    </source>
</evidence>
<proteinExistence type="predicted"/>
<dbReference type="NCBIfam" id="TIGR00277">
    <property type="entry name" value="HDIG"/>
    <property type="match status" value="1"/>
</dbReference>
<protein>
    <recommendedName>
        <fullName evidence="1">bis(5'-nucleosyl)-tetraphosphatase (symmetrical)</fullName>
        <ecNumber evidence="1">3.6.1.41</ecNumber>
    </recommendedName>
</protein>
<sequence>MAAVNLRIELKNRLPKKRYEHVIRVTETAKKLAEQYDVSVEKAELAALFHDIAKFMEPTQMREIIEREADPTDVSVLGFHHELWHAAAGRLIARDEFEVHDSDILNAIRFHTTGRAAMSKLEKVIYIADLIEPGRDFPGIGELRDTNGKSVDELMKNCVSHSILYLIGKRVAVHPDSIDCYNEHVKKRIEQL</sequence>
<evidence type="ECO:0000313" key="8">
    <source>
        <dbReference type="EMBL" id="WOV88794.1"/>
    </source>
</evidence>
<accession>A0ABZ0L8B8</accession>
<feature type="domain" description="HD" evidence="7">
    <location>
        <begin position="18"/>
        <end position="134"/>
    </location>
</feature>
<evidence type="ECO:0000256" key="1">
    <source>
        <dbReference type="ARBA" id="ARBA00012506"/>
    </source>
</evidence>
<dbReference type="SMART" id="SM00471">
    <property type="entry name" value="HDc"/>
    <property type="match status" value="1"/>
</dbReference>
<dbReference type="GO" id="GO:0008803">
    <property type="term" value="F:bis(5'-nucleosyl)-tetraphosphatase (symmetrical) activity"/>
    <property type="evidence" value="ECO:0007669"/>
    <property type="project" value="UniProtKB-EC"/>
</dbReference>
<dbReference type="Gene3D" id="1.10.3210.10">
    <property type="entry name" value="Hypothetical protein af1432"/>
    <property type="match status" value="1"/>
</dbReference>
<organism evidence="8 9">
    <name type="scientific">Sporosarcina oncorhynchi</name>
    <dbReference type="NCBI Taxonomy" id="3056444"/>
    <lineage>
        <taxon>Bacteria</taxon>
        <taxon>Bacillati</taxon>
        <taxon>Bacillota</taxon>
        <taxon>Bacilli</taxon>
        <taxon>Bacillales</taxon>
        <taxon>Caryophanaceae</taxon>
        <taxon>Sporosarcina</taxon>
    </lineage>
</organism>
<name>A0ABZ0L8B8_9BACL</name>
<dbReference type="NCBIfam" id="TIGR00488">
    <property type="entry name" value="bis(5'-nucleosyl)-tetraphosphatase (symmetrical) YqeK"/>
    <property type="match status" value="1"/>
</dbReference>
<dbReference type="InterPro" id="IPR005249">
    <property type="entry name" value="YqeK"/>
</dbReference>
<evidence type="ECO:0000256" key="4">
    <source>
        <dbReference type="ARBA" id="ARBA00022801"/>
    </source>
</evidence>
<dbReference type="EMBL" id="CP129118">
    <property type="protein sequence ID" value="WOV88794.1"/>
    <property type="molecule type" value="Genomic_DNA"/>
</dbReference>
<keyword evidence="4 8" id="KW-0378">Hydrolase</keyword>
<dbReference type="PROSITE" id="PS51831">
    <property type="entry name" value="HD"/>
    <property type="match status" value="1"/>
</dbReference>
<dbReference type="Proteomes" id="UP001303902">
    <property type="component" value="Chromosome"/>
</dbReference>
<dbReference type="InterPro" id="IPR003607">
    <property type="entry name" value="HD/PDEase_dom"/>
</dbReference>
<reference evidence="8 9" key="1">
    <citation type="submission" date="2023-06" db="EMBL/GenBank/DDBJ databases">
        <title>Sporosarcina sp. nov., isolated from Korean tranditional fermented seafood 'Jeotgal'.</title>
        <authorList>
            <person name="Yang A.I."/>
            <person name="Shin N.-R."/>
        </authorList>
    </citation>
    <scope>NUCLEOTIDE SEQUENCE [LARGE SCALE GENOMIC DNA]</scope>
    <source>
        <strain evidence="8 9">T2O-4</strain>
    </source>
</reference>
<dbReference type="Pfam" id="PF01966">
    <property type="entry name" value="HD"/>
    <property type="match status" value="1"/>
</dbReference>
<keyword evidence="9" id="KW-1185">Reference proteome</keyword>
<dbReference type="InterPro" id="IPR006675">
    <property type="entry name" value="HDIG_dom"/>
</dbReference>
<comment type="catalytic activity">
    <reaction evidence="6">
        <text>P(1),P(4)-bis(5'-adenosyl) tetraphosphate + H2O = 2 ADP + 2 H(+)</text>
        <dbReference type="Rhea" id="RHEA:24252"/>
        <dbReference type="ChEBI" id="CHEBI:15377"/>
        <dbReference type="ChEBI" id="CHEBI:15378"/>
        <dbReference type="ChEBI" id="CHEBI:58141"/>
        <dbReference type="ChEBI" id="CHEBI:456216"/>
        <dbReference type="EC" id="3.6.1.41"/>
    </reaction>
</comment>
<dbReference type="CDD" id="cd00077">
    <property type="entry name" value="HDc"/>
    <property type="match status" value="1"/>
</dbReference>
<dbReference type="EC" id="3.6.1.41" evidence="1"/>
<dbReference type="SUPFAM" id="SSF109604">
    <property type="entry name" value="HD-domain/PDEase-like"/>
    <property type="match status" value="1"/>
</dbReference>
<dbReference type="RefSeq" id="WP_317970219.1">
    <property type="nucleotide sequence ID" value="NZ_CP129118.1"/>
</dbReference>
<dbReference type="InterPro" id="IPR006674">
    <property type="entry name" value="HD_domain"/>
</dbReference>
<keyword evidence="5" id="KW-0408">Iron</keyword>
<keyword evidence="2" id="KW-0479">Metal-binding</keyword>
<evidence type="ECO:0000313" key="9">
    <source>
        <dbReference type="Proteomes" id="UP001303902"/>
    </source>
</evidence>
<dbReference type="InterPro" id="IPR051094">
    <property type="entry name" value="Diverse_Catalytic_Enzymes"/>
</dbReference>
<gene>
    <name evidence="8" type="primary">yqeK</name>
    <name evidence="8" type="ORF">QWT69_06715</name>
</gene>